<dbReference type="EMBL" id="GL883136">
    <property type="protein sequence ID" value="EGG01641.1"/>
    <property type="molecule type" value="Genomic_DNA"/>
</dbReference>
<dbReference type="RefSeq" id="XP_007414986.1">
    <property type="nucleotide sequence ID" value="XM_007414924.1"/>
</dbReference>
<reference evidence="3" key="1">
    <citation type="journal article" date="2011" name="Proc. Natl. Acad. Sci. U.S.A.">
        <title>Obligate biotrophy features unraveled by the genomic analysis of rust fungi.</title>
        <authorList>
            <person name="Duplessis S."/>
            <person name="Cuomo C.A."/>
            <person name="Lin Y.-C."/>
            <person name="Aerts A."/>
            <person name="Tisserant E."/>
            <person name="Veneault-Fourrey C."/>
            <person name="Joly D.L."/>
            <person name="Hacquard S."/>
            <person name="Amselem J."/>
            <person name="Cantarel B.L."/>
            <person name="Chiu R."/>
            <person name="Coutinho P.M."/>
            <person name="Feau N."/>
            <person name="Field M."/>
            <person name="Frey P."/>
            <person name="Gelhaye E."/>
            <person name="Goldberg J."/>
            <person name="Grabherr M.G."/>
            <person name="Kodira C.D."/>
            <person name="Kohler A."/>
            <person name="Kuees U."/>
            <person name="Lindquist E.A."/>
            <person name="Lucas S.M."/>
            <person name="Mago R."/>
            <person name="Mauceli E."/>
            <person name="Morin E."/>
            <person name="Murat C."/>
            <person name="Pangilinan J.L."/>
            <person name="Park R."/>
            <person name="Pearson M."/>
            <person name="Quesneville H."/>
            <person name="Rouhier N."/>
            <person name="Sakthikumar S."/>
            <person name="Salamov A.A."/>
            <person name="Schmutz J."/>
            <person name="Selles B."/>
            <person name="Shapiro H."/>
            <person name="Tanguay P."/>
            <person name="Tuskan G.A."/>
            <person name="Henrissat B."/>
            <person name="Van de Peer Y."/>
            <person name="Rouze P."/>
            <person name="Ellis J.G."/>
            <person name="Dodds P.N."/>
            <person name="Schein J.E."/>
            <person name="Zhong S."/>
            <person name="Hamelin R.C."/>
            <person name="Grigoriev I.V."/>
            <person name="Szabo L.J."/>
            <person name="Martin F."/>
        </authorList>
    </citation>
    <scope>NUCLEOTIDE SEQUENCE [LARGE SCALE GENOMIC DNA]</scope>
    <source>
        <strain evidence="3">98AG31 / pathotype 3-4-7</strain>
    </source>
</reference>
<keyword evidence="3" id="KW-1185">Reference proteome</keyword>
<evidence type="ECO:0000313" key="3">
    <source>
        <dbReference type="Proteomes" id="UP000001072"/>
    </source>
</evidence>
<organism evidence="3">
    <name type="scientific">Melampsora larici-populina (strain 98AG31 / pathotype 3-4-7)</name>
    <name type="common">Poplar leaf rust fungus</name>
    <dbReference type="NCBI Taxonomy" id="747676"/>
    <lineage>
        <taxon>Eukaryota</taxon>
        <taxon>Fungi</taxon>
        <taxon>Dikarya</taxon>
        <taxon>Basidiomycota</taxon>
        <taxon>Pucciniomycotina</taxon>
        <taxon>Pucciniomycetes</taxon>
        <taxon>Pucciniales</taxon>
        <taxon>Melampsoraceae</taxon>
        <taxon>Melampsora</taxon>
    </lineage>
</organism>
<feature type="compositionally biased region" description="Polar residues" evidence="1">
    <location>
        <begin position="88"/>
        <end position="120"/>
    </location>
</feature>
<protein>
    <submittedName>
        <fullName evidence="2">Uncharacterized protein</fullName>
    </submittedName>
</protein>
<dbReference type="HOGENOM" id="CLU_1816231_0_0_1"/>
<dbReference type="InParanoid" id="F4S0T5"/>
<proteinExistence type="predicted"/>
<dbReference type="VEuPathDB" id="FungiDB:MELLADRAFT_110744"/>
<evidence type="ECO:0000313" key="2">
    <source>
        <dbReference type="EMBL" id="EGG01641.1"/>
    </source>
</evidence>
<dbReference type="GeneID" id="18924176"/>
<feature type="compositionally biased region" description="Basic and acidic residues" evidence="1">
    <location>
        <begin position="70"/>
        <end position="86"/>
    </location>
</feature>
<accession>F4S0T5</accession>
<feature type="region of interest" description="Disordered" evidence="1">
    <location>
        <begin position="1"/>
        <end position="142"/>
    </location>
</feature>
<sequence>MVSSGSKELFPENEDPRKKLREFSRGPSGNLTASKPSKRQTRRTQDGNNQEQEDEDAQGTKPKKVVVKGYEQEQNHQSEGGREESSAIRASTISQNPTAPGPRQQTSLLTISENPHNNWQAEDDRGVGRKDHQQSKFAGVLR</sequence>
<dbReference type="Proteomes" id="UP000001072">
    <property type="component" value="Unassembled WGS sequence"/>
</dbReference>
<evidence type="ECO:0000256" key="1">
    <source>
        <dbReference type="SAM" id="MobiDB-lite"/>
    </source>
</evidence>
<dbReference type="KEGG" id="mlr:MELLADRAFT_110744"/>
<gene>
    <name evidence="2" type="ORF">MELLADRAFT_110744</name>
</gene>
<feature type="compositionally biased region" description="Basic and acidic residues" evidence="1">
    <location>
        <begin position="122"/>
        <end position="134"/>
    </location>
</feature>
<dbReference type="AlphaFoldDB" id="F4S0T5"/>
<feature type="compositionally biased region" description="Basic and acidic residues" evidence="1">
    <location>
        <begin position="14"/>
        <end position="24"/>
    </location>
</feature>
<name>F4S0T5_MELLP</name>